<dbReference type="AlphaFoldDB" id="A0A2M3YWX3"/>
<proteinExistence type="predicted"/>
<evidence type="ECO:0000313" key="1">
    <source>
        <dbReference type="EMBL" id="MBW20747.1"/>
    </source>
</evidence>
<reference evidence="1" key="1">
    <citation type="submission" date="2018-01" db="EMBL/GenBank/DDBJ databases">
        <title>An insight into the sialome of Amazonian anophelines.</title>
        <authorList>
            <person name="Ribeiro J.M."/>
            <person name="Scarpassa V."/>
            <person name="Calvo E."/>
        </authorList>
    </citation>
    <scope>NUCLEOTIDE SEQUENCE</scope>
    <source>
        <tissue evidence="1">Salivary glands</tissue>
    </source>
</reference>
<name>A0A2M3YWX3_9DIPT</name>
<dbReference type="EMBL" id="GGFF01000280">
    <property type="protein sequence ID" value="MBW20747.1"/>
    <property type="molecule type" value="Transcribed_RNA"/>
</dbReference>
<protein>
    <submittedName>
        <fullName evidence="1">Putative secreted protein</fullName>
    </submittedName>
</protein>
<accession>A0A2M3YWX3</accession>
<sequence length="106" mass="10680">MVGSIAVAVSTTVASTTVATSGTTGAAIRGTTDAAHRVRAVGATMVATGEETAVVVGAGVAMNLGITTNKDTTLVRCVLVAILISERRPTVPTVAITERTSRRLTV</sequence>
<organism evidence="1">
    <name type="scientific">Anopheles nuneztovari</name>
    <dbReference type="NCBI Taxonomy" id="30067"/>
    <lineage>
        <taxon>Eukaryota</taxon>
        <taxon>Metazoa</taxon>
        <taxon>Ecdysozoa</taxon>
        <taxon>Arthropoda</taxon>
        <taxon>Hexapoda</taxon>
        <taxon>Insecta</taxon>
        <taxon>Pterygota</taxon>
        <taxon>Neoptera</taxon>
        <taxon>Endopterygota</taxon>
        <taxon>Diptera</taxon>
        <taxon>Nematocera</taxon>
        <taxon>Culicoidea</taxon>
        <taxon>Culicidae</taxon>
        <taxon>Anophelinae</taxon>
        <taxon>Anopheles</taxon>
    </lineage>
</organism>